<evidence type="ECO:0000313" key="1">
    <source>
        <dbReference type="EMBL" id="KDQ50234.1"/>
    </source>
</evidence>
<protein>
    <submittedName>
        <fullName evidence="1">Uncharacterized protein</fullName>
    </submittedName>
</protein>
<accession>A0A067P610</accession>
<proteinExistence type="predicted"/>
<dbReference type="InParanoid" id="A0A067P610"/>
<keyword evidence="2" id="KW-1185">Reference proteome</keyword>
<sequence>MASSWKHLDKLSINYPNLSESDVHPTCLALGTLARCCPCLGALALPFNPIPVQTTYEIPVPGHDLSRLEIRPRGSPGSPSEMAYFLKRLFPRLEKIFLHDDTCEDYLNSWEVVNECLNVLTLAKANP</sequence>
<reference evidence="2" key="1">
    <citation type="journal article" date="2014" name="Proc. Natl. Acad. Sci. U.S.A.">
        <title>Extensive sampling of basidiomycete genomes demonstrates inadequacy of the white-rot/brown-rot paradigm for wood decay fungi.</title>
        <authorList>
            <person name="Riley R."/>
            <person name="Salamov A.A."/>
            <person name="Brown D.W."/>
            <person name="Nagy L.G."/>
            <person name="Floudas D."/>
            <person name="Held B.W."/>
            <person name="Levasseur A."/>
            <person name="Lombard V."/>
            <person name="Morin E."/>
            <person name="Otillar R."/>
            <person name="Lindquist E.A."/>
            <person name="Sun H."/>
            <person name="LaButti K.M."/>
            <person name="Schmutz J."/>
            <person name="Jabbour D."/>
            <person name="Luo H."/>
            <person name="Baker S.E."/>
            <person name="Pisabarro A.G."/>
            <person name="Walton J.D."/>
            <person name="Blanchette R.A."/>
            <person name="Henrissat B."/>
            <person name="Martin F."/>
            <person name="Cullen D."/>
            <person name="Hibbett D.S."/>
            <person name="Grigoriev I.V."/>
        </authorList>
    </citation>
    <scope>NUCLEOTIDE SEQUENCE [LARGE SCALE GENOMIC DNA]</scope>
    <source>
        <strain evidence="2">MUCL 33604</strain>
    </source>
</reference>
<dbReference type="Proteomes" id="UP000027265">
    <property type="component" value="Unassembled WGS sequence"/>
</dbReference>
<organism evidence="1 2">
    <name type="scientific">Jaapia argillacea MUCL 33604</name>
    <dbReference type="NCBI Taxonomy" id="933084"/>
    <lineage>
        <taxon>Eukaryota</taxon>
        <taxon>Fungi</taxon>
        <taxon>Dikarya</taxon>
        <taxon>Basidiomycota</taxon>
        <taxon>Agaricomycotina</taxon>
        <taxon>Agaricomycetes</taxon>
        <taxon>Agaricomycetidae</taxon>
        <taxon>Jaapiales</taxon>
        <taxon>Jaapiaceae</taxon>
        <taxon>Jaapia</taxon>
    </lineage>
</organism>
<dbReference type="OrthoDB" id="3543113at2759"/>
<dbReference type="AlphaFoldDB" id="A0A067P610"/>
<gene>
    <name evidence="1" type="ORF">JAAARDRAFT_588705</name>
</gene>
<name>A0A067P610_9AGAM</name>
<evidence type="ECO:0000313" key="2">
    <source>
        <dbReference type="Proteomes" id="UP000027265"/>
    </source>
</evidence>
<dbReference type="HOGENOM" id="CLU_1970874_0_0_1"/>
<dbReference type="EMBL" id="KL197763">
    <property type="protein sequence ID" value="KDQ50234.1"/>
    <property type="molecule type" value="Genomic_DNA"/>
</dbReference>